<evidence type="ECO:0000313" key="5">
    <source>
        <dbReference type="Proteomes" id="UP000034290"/>
    </source>
</evidence>
<dbReference type="PANTHER" id="PTHR20982:SF3">
    <property type="entry name" value="MITOCHONDRIAL RIBOSOME RECYCLING FACTOR PSEUDO 1"/>
    <property type="match status" value="1"/>
</dbReference>
<dbReference type="AlphaFoldDB" id="A0A0G1XT76"/>
<dbReference type="GO" id="GO:0006412">
    <property type="term" value="P:translation"/>
    <property type="evidence" value="ECO:0007669"/>
    <property type="project" value="UniProtKB-KW"/>
</dbReference>
<feature type="non-terminal residue" evidence="4">
    <location>
        <position position="147"/>
    </location>
</feature>
<dbReference type="Pfam" id="PF01765">
    <property type="entry name" value="RRF"/>
    <property type="match status" value="1"/>
</dbReference>
<organism evidence="4 5">
    <name type="scientific">Candidatus Giovannonibacteria bacterium GW2011_GWA2_53_7</name>
    <dbReference type="NCBI Taxonomy" id="1618650"/>
    <lineage>
        <taxon>Bacteria</taxon>
        <taxon>Candidatus Giovannoniibacteriota</taxon>
    </lineage>
</organism>
<dbReference type="EMBL" id="LCRM01000079">
    <property type="protein sequence ID" value="KKW34126.1"/>
    <property type="molecule type" value="Genomic_DNA"/>
</dbReference>
<evidence type="ECO:0000259" key="3">
    <source>
        <dbReference type="Pfam" id="PF01765"/>
    </source>
</evidence>
<comment type="similarity">
    <text evidence="1">Belongs to the RRF family.</text>
</comment>
<dbReference type="SUPFAM" id="SSF55194">
    <property type="entry name" value="Ribosome recycling factor, RRF"/>
    <property type="match status" value="1"/>
</dbReference>
<gene>
    <name evidence="4" type="ORF">UY81_C0079G0005</name>
</gene>
<feature type="domain" description="Ribosome recycling factor" evidence="3">
    <location>
        <begin position="21"/>
        <end position="145"/>
    </location>
</feature>
<accession>A0A0G1XT76</accession>
<evidence type="ECO:0000256" key="1">
    <source>
        <dbReference type="ARBA" id="ARBA00005912"/>
    </source>
</evidence>
<protein>
    <submittedName>
        <fullName evidence="4">Ribosome-recycling factor</fullName>
    </submittedName>
</protein>
<evidence type="ECO:0000256" key="2">
    <source>
        <dbReference type="ARBA" id="ARBA00022917"/>
    </source>
</evidence>
<dbReference type="GO" id="GO:0043023">
    <property type="term" value="F:ribosomal large subunit binding"/>
    <property type="evidence" value="ECO:0007669"/>
    <property type="project" value="TreeGrafter"/>
</dbReference>
<sequence length="147" mass="16324">MHPILAQKKSLFDSHLDHLLKELSAIRTGRASPALVEQVKVTAYDSVMELNTLASIAVQDARTLIIQPWDKGVTQAIEKAIRDSGLGLNPAVDGGAIRITLPQMTEENRKQLVKTMKEKIEDAKVALRRSREEVRESVIAMEKEKGV</sequence>
<dbReference type="PANTHER" id="PTHR20982">
    <property type="entry name" value="RIBOSOME RECYCLING FACTOR"/>
    <property type="match status" value="1"/>
</dbReference>
<dbReference type="InterPro" id="IPR023584">
    <property type="entry name" value="Ribosome_recyc_fac_dom"/>
</dbReference>
<dbReference type="Gene3D" id="3.30.1360.40">
    <property type="match status" value="1"/>
</dbReference>
<dbReference type="InterPro" id="IPR002661">
    <property type="entry name" value="Ribosome_recyc_fac"/>
</dbReference>
<comment type="caution">
    <text evidence="4">The sequence shown here is derived from an EMBL/GenBank/DDBJ whole genome shotgun (WGS) entry which is preliminary data.</text>
</comment>
<dbReference type="InterPro" id="IPR036191">
    <property type="entry name" value="RRF_sf"/>
</dbReference>
<dbReference type="Gene3D" id="1.10.132.20">
    <property type="entry name" value="Ribosome-recycling factor"/>
    <property type="match status" value="1"/>
</dbReference>
<dbReference type="FunFam" id="3.30.1360.40:FF:000001">
    <property type="entry name" value="Ribosome-recycling factor"/>
    <property type="match status" value="1"/>
</dbReference>
<name>A0A0G1XT76_9BACT</name>
<evidence type="ECO:0000313" key="4">
    <source>
        <dbReference type="EMBL" id="KKW34126.1"/>
    </source>
</evidence>
<reference evidence="4 5" key="1">
    <citation type="journal article" date="2015" name="Nature">
        <title>rRNA introns, odd ribosomes, and small enigmatic genomes across a large radiation of phyla.</title>
        <authorList>
            <person name="Brown C.T."/>
            <person name="Hug L.A."/>
            <person name="Thomas B.C."/>
            <person name="Sharon I."/>
            <person name="Castelle C.J."/>
            <person name="Singh A."/>
            <person name="Wilkins M.J."/>
            <person name="Williams K.H."/>
            <person name="Banfield J.F."/>
        </authorList>
    </citation>
    <scope>NUCLEOTIDE SEQUENCE [LARGE SCALE GENOMIC DNA]</scope>
</reference>
<dbReference type="Proteomes" id="UP000034290">
    <property type="component" value="Unassembled WGS sequence"/>
</dbReference>
<keyword evidence="2" id="KW-0648">Protein biosynthesis</keyword>
<proteinExistence type="inferred from homology"/>